<dbReference type="PANTHER" id="PTHR13149:SF0">
    <property type="entry name" value="VACUOLAR PROTEIN-SORTING-ASSOCIATED PROTEIN 25"/>
    <property type="match status" value="1"/>
</dbReference>
<dbReference type="InterPro" id="IPR014041">
    <property type="entry name" value="ESCRT-II_cplx_Vps25-sub_N"/>
</dbReference>
<dbReference type="Gene3D" id="1.10.10.570">
    <property type="entry name" value="Winged helix' DNA-binding domain. Chain C. Domain 1"/>
    <property type="match status" value="1"/>
</dbReference>
<dbReference type="STRING" id="1448308.A0A2T2P5K8"/>
<gene>
    <name evidence="8" type="ORF">BS50DRAFT_596576</name>
</gene>
<accession>A0A2T2P5K8</accession>
<evidence type="ECO:0000256" key="7">
    <source>
        <dbReference type="ARBA" id="ARBA00030094"/>
    </source>
</evidence>
<dbReference type="AlphaFoldDB" id="A0A2T2P5K8"/>
<evidence type="ECO:0000313" key="9">
    <source>
        <dbReference type="Proteomes" id="UP000240883"/>
    </source>
</evidence>
<name>A0A2T2P5K8_CORCC</name>
<dbReference type="GO" id="GO:0000814">
    <property type="term" value="C:ESCRT II complex"/>
    <property type="evidence" value="ECO:0007669"/>
    <property type="project" value="InterPro"/>
</dbReference>
<dbReference type="Pfam" id="PF05871">
    <property type="entry name" value="ESCRT-II"/>
    <property type="match status" value="1"/>
</dbReference>
<dbReference type="Gene3D" id="1.10.10.10">
    <property type="entry name" value="Winged helix-like DNA-binding domain superfamily/Winged helix DNA-binding domain"/>
    <property type="match status" value="1"/>
</dbReference>
<dbReference type="Proteomes" id="UP000240883">
    <property type="component" value="Unassembled WGS sequence"/>
</dbReference>
<keyword evidence="4" id="KW-0813">Transport</keyword>
<keyword evidence="9" id="KW-1185">Reference proteome</keyword>
<dbReference type="EMBL" id="KZ678129">
    <property type="protein sequence ID" value="PSN72776.1"/>
    <property type="molecule type" value="Genomic_DNA"/>
</dbReference>
<dbReference type="FunFam" id="1.10.10.570:FF:000003">
    <property type="entry name" value="Vacuolar protein-sorting-associated protein 25"/>
    <property type="match status" value="1"/>
</dbReference>
<dbReference type="GO" id="GO:0016236">
    <property type="term" value="P:macroautophagy"/>
    <property type="evidence" value="ECO:0007669"/>
    <property type="project" value="UniProtKB-ARBA"/>
</dbReference>
<comment type="subcellular location">
    <subcellularLocation>
        <location evidence="1">Cytoplasm</location>
    </subcellularLocation>
</comment>
<evidence type="ECO:0000256" key="6">
    <source>
        <dbReference type="ARBA" id="ARBA00022927"/>
    </source>
</evidence>
<evidence type="ECO:0000256" key="1">
    <source>
        <dbReference type="ARBA" id="ARBA00004496"/>
    </source>
</evidence>
<keyword evidence="5" id="KW-0963">Cytoplasm</keyword>
<evidence type="ECO:0000256" key="5">
    <source>
        <dbReference type="ARBA" id="ARBA00022490"/>
    </source>
</evidence>
<evidence type="ECO:0000256" key="2">
    <source>
        <dbReference type="ARBA" id="ARBA00009674"/>
    </source>
</evidence>
<evidence type="ECO:0000313" key="8">
    <source>
        <dbReference type="EMBL" id="PSN72776.1"/>
    </source>
</evidence>
<organism evidence="8 9">
    <name type="scientific">Corynespora cassiicola Philippines</name>
    <dbReference type="NCBI Taxonomy" id="1448308"/>
    <lineage>
        <taxon>Eukaryota</taxon>
        <taxon>Fungi</taxon>
        <taxon>Dikarya</taxon>
        <taxon>Ascomycota</taxon>
        <taxon>Pezizomycotina</taxon>
        <taxon>Dothideomycetes</taxon>
        <taxon>Pleosporomycetidae</taxon>
        <taxon>Pleosporales</taxon>
        <taxon>Corynesporascaceae</taxon>
        <taxon>Corynespora</taxon>
    </lineage>
</organism>
<sequence length="209" mass="23172">MTSAAPTTSTTTSSAPSDFAFPPQYSFPPFFTLQPVLSTRTSQLQSWSTLIQSYCRHHRLFSLTLVDALPTPLFTNAALSRHLALRDARSVVHWMTTPEGGNRAEWIVAAGKRKGGAAADELLQQEGGKAWIYWRRPEEWAAAIEEWVERTGQKGTVLTLYEIAEGDASRREEFYGIDAELLQKSLAVSVKRGKAQVFGSEGSEGVKFF</sequence>
<proteinExistence type="inferred from homology"/>
<dbReference type="OrthoDB" id="245150at2759"/>
<dbReference type="GO" id="GO:0042803">
    <property type="term" value="F:protein homodimerization activity"/>
    <property type="evidence" value="ECO:0007669"/>
    <property type="project" value="TreeGrafter"/>
</dbReference>
<dbReference type="InterPro" id="IPR036390">
    <property type="entry name" value="WH_DNA-bd_sf"/>
</dbReference>
<dbReference type="FunFam" id="1.10.10.10:FF:000141">
    <property type="entry name" value="vacuolar protein-sorting-associated protein 25"/>
    <property type="match status" value="1"/>
</dbReference>
<dbReference type="InterPro" id="IPR036388">
    <property type="entry name" value="WH-like_DNA-bd_sf"/>
</dbReference>
<protein>
    <recommendedName>
        <fullName evidence="3">Vacuolar protein-sorting-associated protein 25</fullName>
    </recommendedName>
    <alternativeName>
        <fullName evidence="7">ESCRT-II complex subunit VPS25</fullName>
    </alternativeName>
</protein>
<evidence type="ECO:0000256" key="3">
    <source>
        <dbReference type="ARBA" id="ARBA00017934"/>
    </source>
</evidence>
<dbReference type="InterPro" id="IPR008570">
    <property type="entry name" value="ESCRT-II_cplx_Vps25-sub"/>
</dbReference>
<dbReference type="GO" id="GO:0043328">
    <property type="term" value="P:protein transport to vacuole involved in ubiquitin-dependent protein catabolic process via the multivesicular body sorting pathway"/>
    <property type="evidence" value="ECO:0007669"/>
    <property type="project" value="TreeGrafter"/>
</dbReference>
<dbReference type="GO" id="GO:0005198">
    <property type="term" value="F:structural molecule activity"/>
    <property type="evidence" value="ECO:0007669"/>
    <property type="project" value="TreeGrafter"/>
</dbReference>
<dbReference type="SUPFAM" id="SSF46785">
    <property type="entry name" value="Winged helix' DNA-binding domain"/>
    <property type="match status" value="2"/>
</dbReference>
<keyword evidence="6" id="KW-0653">Protein transport</keyword>
<comment type="similarity">
    <text evidence="2">Belongs to the VPS25 family.</text>
</comment>
<reference evidence="8 9" key="1">
    <citation type="journal article" date="2018" name="Front. Microbiol.">
        <title>Genome-Wide Analysis of Corynespora cassiicola Leaf Fall Disease Putative Effectors.</title>
        <authorList>
            <person name="Lopez D."/>
            <person name="Ribeiro S."/>
            <person name="Label P."/>
            <person name="Fumanal B."/>
            <person name="Venisse J.S."/>
            <person name="Kohler A."/>
            <person name="de Oliveira R.R."/>
            <person name="Labutti K."/>
            <person name="Lipzen A."/>
            <person name="Lail K."/>
            <person name="Bauer D."/>
            <person name="Ohm R.A."/>
            <person name="Barry K.W."/>
            <person name="Spatafora J."/>
            <person name="Grigoriev I.V."/>
            <person name="Martin F.M."/>
            <person name="Pujade-Renaud V."/>
        </authorList>
    </citation>
    <scope>NUCLEOTIDE SEQUENCE [LARGE SCALE GENOMIC DNA]</scope>
    <source>
        <strain evidence="8 9">Philippines</strain>
    </source>
</reference>
<evidence type="ECO:0000256" key="4">
    <source>
        <dbReference type="ARBA" id="ARBA00022448"/>
    </source>
</evidence>
<dbReference type="PANTHER" id="PTHR13149">
    <property type="entry name" value="VACUOLAR PROTEIN SORTING-ASSOCIATED PROTEIN VPS25"/>
    <property type="match status" value="1"/>
</dbReference>